<feature type="non-terminal residue" evidence="1">
    <location>
        <position position="115"/>
    </location>
</feature>
<evidence type="ECO:0000313" key="2">
    <source>
        <dbReference type="Proteomes" id="UP001211907"/>
    </source>
</evidence>
<reference evidence="1" key="1">
    <citation type="submission" date="2020-05" db="EMBL/GenBank/DDBJ databases">
        <title>Phylogenomic resolution of chytrid fungi.</title>
        <authorList>
            <person name="Stajich J.E."/>
            <person name="Amses K."/>
            <person name="Simmons R."/>
            <person name="Seto K."/>
            <person name="Myers J."/>
            <person name="Bonds A."/>
            <person name="Quandt C.A."/>
            <person name="Barry K."/>
            <person name="Liu P."/>
            <person name="Grigoriev I."/>
            <person name="Longcore J.E."/>
            <person name="James T.Y."/>
        </authorList>
    </citation>
    <scope>NUCLEOTIDE SEQUENCE</scope>
    <source>
        <strain evidence="1">JEL0513</strain>
    </source>
</reference>
<proteinExistence type="predicted"/>
<dbReference type="EMBL" id="JADGJH010000789">
    <property type="protein sequence ID" value="KAJ3122689.1"/>
    <property type="molecule type" value="Genomic_DNA"/>
</dbReference>
<comment type="caution">
    <text evidence="1">The sequence shown here is derived from an EMBL/GenBank/DDBJ whole genome shotgun (WGS) entry which is preliminary data.</text>
</comment>
<evidence type="ECO:0000313" key="1">
    <source>
        <dbReference type="EMBL" id="KAJ3122689.1"/>
    </source>
</evidence>
<keyword evidence="2" id="KW-1185">Reference proteome</keyword>
<protein>
    <submittedName>
        <fullName evidence="1">Uncharacterized protein</fullName>
    </submittedName>
</protein>
<sequence>AFDSTQHKLQFEIPDNGCGTQISIVPRNLSPYLYTKQLSALDFKKNVGDLKFEPTHLVYRDGDWIEVTQEHEGGESNVWEKKVDAVYFPMVVGYIVTVDIIQHVVLVAEDDVNNF</sequence>
<dbReference type="Proteomes" id="UP001211907">
    <property type="component" value="Unassembled WGS sequence"/>
</dbReference>
<gene>
    <name evidence="1" type="ORF">HK100_011874</name>
</gene>
<name>A0AAD5XDQ9_9FUNG</name>
<organism evidence="1 2">
    <name type="scientific">Physocladia obscura</name>
    <dbReference type="NCBI Taxonomy" id="109957"/>
    <lineage>
        <taxon>Eukaryota</taxon>
        <taxon>Fungi</taxon>
        <taxon>Fungi incertae sedis</taxon>
        <taxon>Chytridiomycota</taxon>
        <taxon>Chytridiomycota incertae sedis</taxon>
        <taxon>Chytridiomycetes</taxon>
        <taxon>Chytridiales</taxon>
        <taxon>Chytriomycetaceae</taxon>
        <taxon>Physocladia</taxon>
    </lineage>
</organism>
<dbReference type="AlphaFoldDB" id="A0AAD5XDQ9"/>
<accession>A0AAD5XDQ9</accession>